<protein>
    <submittedName>
        <fullName evidence="2">AAA family ATPase</fullName>
    </submittedName>
</protein>
<evidence type="ECO:0000259" key="1">
    <source>
        <dbReference type="Pfam" id="PF20703"/>
    </source>
</evidence>
<evidence type="ECO:0000313" key="2">
    <source>
        <dbReference type="EMBL" id="QIA62277.1"/>
    </source>
</evidence>
<dbReference type="PANTHER" id="PTHR34301:SF8">
    <property type="entry name" value="ATPASE DOMAIN-CONTAINING PROTEIN"/>
    <property type="match status" value="1"/>
</dbReference>
<dbReference type="PANTHER" id="PTHR34301">
    <property type="entry name" value="DNA-BINDING PROTEIN-RELATED"/>
    <property type="match status" value="1"/>
</dbReference>
<dbReference type="KEGG" id="vas:GT360_01460"/>
<name>A0A7Z2T0Y9_9VIBR</name>
<evidence type="ECO:0000313" key="3">
    <source>
        <dbReference type="Proteomes" id="UP000464262"/>
    </source>
</evidence>
<dbReference type="EMBL" id="CP047475">
    <property type="protein sequence ID" value="QIA62277.1"/>
    <property type="molecule type" value="Genomic_DNA"/>
</dbReference>
<dbReference type="Proteomes" id="UP000464262">
    <property type="component" value="Chromosome 1"/>
</dbReference>
<gene>
    <name evidence="2" type="ORF">GT360_01460</name>
</gene>
<dbReference type="InterPro" id="IPR049052">
    <property type="entry name" value="nSTAND1"/>
</dbReference>
<dbReference type="Pfam" id="PF20703">
    <property type="entry name" value="nSTAND1"/>
    <property type="match status" value="1"/>
</dbReference>
<sequence length="412" mass="46299">MNIFNLEHEKRIIESRVRDIYTPYQPIMTYDLFFGRQNEVHSIIQQLNTPGQHSVLFGDRGVGKSSLANIASELLKPLKNNQLIKKRCDSSDTFLTIVEKLLIKVGVDLQISSSEQECQDTQKGGVKLVLNAELESKNTDKVMLKGFTERAISPSWVADKIKDINAIFLLDEIDVIAKEEKWKVAELIKQLSDEGSPLKFLVVGIAETSSELTHGHKSVQRCLKETHLKKLSTEEVRQIITEGAKKLELEFSTSAIRKVEKVSAGYAHFAHLLCLKSAEAAIAESRKEISLGHIQAATDDACGDAEGSLRTLYNEAIRSANTEEFKKILIAASSITEDEFKASKLRGAYERLWGVEITQGWLNNYLQKIVSDNDDTILRRLAKGVYKFNDPRMPSYIRLANLTMLPDGDINF</sequence>
<reference evidence="2 3" key="1">
    <citation type="submission" date="2020-01" db="EMBL/GenBank/DDBJ databases">
        <title>Whole genome and functional gene identification of agarase of Vibrio HN897.</title>
        <authorList>
            <person name="Liu Y."/>
            <person name="Zhao Z."/>
        </authorList>
    </citation>
    <scope>NUCLEOTIDE SEQUENCE [LARGE SCALE GENOMIC DNA]</scope>
    <source>
        <strain evidence="2 3">HN897</strain>
    </source>
</reference>
<dbReference type="Gene3D" id="3.40.50.300">
    <property type="entry name" value="P-loop containing nucleotide triphosphate hydrolases"/>
    <property type="match status" value="1"/>
</dbReference>
<keyword evidence="3" id="KW-1185">Reference proteome</keyword>
<accession>A0A7Z2T0Y9</accession>
<dbReference type="SUPFAM" id="SSF52540">
    <property type="entry name" value="P-loop containing nucleoside triphosphate hydrolases"/>
    <property type="match status" value="1"/>
</dbReference>
<feature type="domain" description="Novel STAND NTPase 1" evidence="1">
    <location>
        <begin position="31"/>
        <end position="259"/>
    </location>
</feature>
<proteinExistence type="predicted"/>
<organism evidence="2 3">
    <name type="scientific">Vibrio astriarenae</name>
    <dbReference type="NCBI Taxonomy" id="1481923"/>
    <lineage>
        <taxon>Bacteria</taxon>
        <taxon>Pseudomonadati</taxon>
        <taxon>Pseudomonadota</taxon>
        <taxon>Gammaproteobacteria</taxon>
        <taxon>Vibrionales</taxon>
        <taxon>Vibrionaceae</taxon>
        <taxon>Vibrio</taxon>
    </lineage>
</organism>
<dbReference type="AlphaFoldDB" id="A0A7Z2T0Y9"/>
<dbReference type="RefSeq" id="WP_164647184.1">
    <property type="nucleotide sequence ID" value="NZ_CP047475.1"/>
</dbReference>
<dbReference type="InterPro" id="IPR027417">
    <property type="entry name" value="P-loop_NTPase"/>
</dbReference>